<evidence type="ECO:0000259" key="2">
    <source>
        <dbReference type="Pfam" id="PF08059"/>
    </source>
</evidence>
<dbReference type="GO" id="GO:0031468">
    <property type="term" value="P:nuclear membrane reassembly"/>
    <property type="evidence" value="ECO:0000318"/>
    <property type="project" value="GO_Central"/>
</dbReference>
<dbReference type="SMR" id="A2DU60"/>
<dbReference type="Proteomes" id="UP000001542">
    <property type="component" value="Unassembled WGS sequence"/>
</dbReference>
<dbReference type="GO" id="GO:0007030">
    <property type="term" value="P:Golgi organization"/>
    <property type="evidence" value="ECO:0000318"/>
    <property type="project" value="GO_Central"/>
</dbReference>
<dbReference type="GO" id="GO:0043161">
    <property type="term" value="P:proteasome-mediated ubiquitin-dependent protein catabolic process"/>
    <property type="evidence" value="ECO:0000318"/>
    <property type="project" value="GO_Central"/>
</dbReference>
<dbReference type="GO" id="GO:0061025">
    <property type="term" value="P:membrane fusion"/>
    <property type="evidence" value="ECO:0000318"/>
    <property type="project" value="GO_Central"/>
</dbReference>
<feature type="compositionally biased region" description="Pro residues" evidence="1">
    <location>
        <begin position="140"/>
        <end position="154"/>
    </location>
</feature>
<evidence type="ECO:0000256" key="1">
    <source>
        <dbReference type="SAM" id="MobiDB-lite"/>
    </source>
</evidence>
<dbReference type="KEGG" id="tva:4774060"/>
<dbReference type="InterPro" id="IPR012989">
    <property type="entry name" value="SEP_domain"/>
</dbReference>
<dbReference type="VEuPathDB" id="TrichDB:TVAGG3_0438550"/>
<dbReference type="GO" id="GO:0005634">
    <property type="term" value="C:nucleus"/>
    <property type="evidence" value="ECO:0000318"/>
    <property type="project" value="GO_Central"/>
</dbReference>
<evidence type="ECO:0000313" key="3">
    <source>
        <dbReference type="EMBL" id="EAY16053.1"/>
    </source>
</evidence>
<dbReference type="Gene3D" id="3.30.420.210">
    <property type="entry name" value="SEP domain"/>
    <property type="match status" value="1"/>
</dbReference>
<evidence type="ECO:0000313" key="4">
    <source>
        <dbReference type="Proteomes" id="UP000001542"/>
    </source>
</evidence>
<dbReference type="GO" id="GO:0000045">
    <property type="term" value="P:autophagosome assembly"/>
    <property type="evidence" value="ECO:0000318"/>
    <property type="project" value="GO_Central"/>
</dbReference>
<dbReference type="AlphaFoldDB" id="A2DU60"/>
<dbReference type="GO" id="GO:0043130">
    <property type="term" value="F:ubiquitin binding"/>
    <property type="evidence" value="ECO:0000318"/>
    <property type="project" value="GO_Central"/>
</dbReference>
<organism evidence="3 4">
    <name type="scientific">Trichomonas vaginalis (strain ATCC PRA-98 / G3)</name>
    <dbReference type="NCBI Taxonomy" id="412133"/>
    <lineage>
        <taxon>Eukaryota</taxon>
        <taxon>Metamonada</taxon>
        <taxon>Parabasalia</taxon>
        <taxon>Trichomonadida</taxon>
        <taxon>Trichomonadidae</taxon>
        <taxon>Trichomonas</taxon>
    </lineage>
</organism>
<dbReference type="VEuPathDB" id="TrichDB:TVAG_278190"/>
<protein>
    <recommendedName>
        <fullName evidence="2">SEP domain-containing protein</fullName>
    </recommendedName>
</protein>
<dbReference type="SUPFAM" id="SSF102848">
    <property type="entry name" value="NSFL1 (p97 ATPase) cofactor p47, SEP domain"/>
    <property type="match status" value="1"/>
</dbReference>
<dbReference type="Pfam" id="PF08059">
    <property type="entry name" value="SEP"/>
    <property type="match status" value="1"/>
</dbReference>
<proteinExistence type="predicted"/>
<feature type="region of interest" description="Disordered" evidence="1">
    <location>
        <begin position="140"/>
        <end position="179"/>
    </location>
</feature>
<dbReference type="InterPro" id="IPR036241">
    <property type="entry name" value="NSFL1C_SEP_dom_sf"/>
</dbReference>
<feature type="compositionally biased region" description="Basic and acidic residues" evidence="1">
    <location>
        <begin position="162"/>
        <end position="178"/>
    </location>
</feature>
<reference evidence="3" key="2">
    <citation type="journal article" date="2007" name="Science">
        <title>Draft genome sequence of the sexually transmitted pathogen Trichomonas vaginalis.</title>
        <authorList>
            <person name="Carlton J.M."/>
            <person name="Hirt R.P."/>
            <person name="Silva J.C."/>
            <person name="Delcher A.L."/>
            <person name="Schatz M."/>
            <person name="Zhao Q."/>
            <person name="Wortman J.R."/>
            <person name="Bidwell S.L."/>
            <person name="Alsmark U.C.M."/>
            <person name="Besteiro S."/>
            <person name="Sicheritz-Ponten T."/>
            <person name="Noel C.J."/>
            <person name="Dacks J.B."/>
            <person name="Foster P.G."/>
            <person name="Simillion C."/>
            <person name="Van de Peer Y."/>
            <person name="Miranda-Saavedra D."/>
            <person name="Barton G.J."/>
            <person name="Westrop G.D."/>
            <person name="Mueller S."/>
            <person name="Dessi D."/>
            <person name="Fiori P.L."/>
            <person name="Ren Q."/>
            <person name="Paulsen I."/>
            <person name="Zhang H."/>
            <person name="Bastida-Corcuera F.D."/>
            <person name="Simoes-Barbosa A."/>
            <person name="Brown M.T."/>
            <person name="Hayes R.D."/>
            <person name="Mukherjee M."/>
            <person name="Okumura C.Y."/>
            <person name="Schneider R."/>
            <person name="Smith A.J."/>
            <person name="Vanacova S."/>
            <person name="Villalvazo M."/>
            <person name="Haas B.J."/>
            <person name="Pertea M."/>
            <person name="Feldblyum T.V."/>
            <person name="Utterback T.R."/>
            <person name="Shu C.L."/>
            <person name="Osoegawa K."/>
            <person name="de Jong P.J."/>
            <person name="Hrdy I."/>
            <person name="Horvathova L."/>
            <person name="Zubacova Z."/>
            <person name="Dolezal P."/>
            <person name="Malik S.B."/>
            <person name="Logsdon J.M. Jr."/>
            <person name="Henze K."/>
            <person name="Gupta A."/>
            <person name="Wang C.C."/>
            <person name="Dunne R.L."/>
            <person name="Upcroft J.A."/>
            <person name="Upcroft P."/>
            <person name="White O."/>
            <person name="Salzberg S.L."/>
            <person name="Tang P."/>
            <person name="Chiu C.-H."/>
            <person name="Lee Y.-S."/>
            <person name="Embley T.M."/>
            <person name="Coombs G.H."/>
            <person name="Mottram J.C."/>
            <person name="Tachezy J."/>
            <person name="Fraser-Liggett C.M."/>
            <person name="Johnson P.J."/>
        </authorList>
    </citation>
    <scope>NUCLEOTIDE SEQUENCE [LARGE SCALE GENOMIC DNA]</scope>
    <source>
        <strain evidence="3">G3</strain>
    </source>
</reference>
<name>A2DU60_TRIV3</name>
<gene>
    <name evidence="3" type="ORF">TVAG_278190</name>
</gene>
<reference evidence="3" key="1">
    <citation type="submission" date="2006-10" db="EMBL/GenBank/DDBJ databases">
        <authorList>
            <person name="Amadeo P."/>
            <person name="Zhao Q."/>
            <person name="Wortman J."/>
            <person name="Fraser-Liggett C."/>
            <person name="Carlton J."/>
        </authorList>
    </citation>
    <scope>NUCLEOTIDE SEQUENCE</scope>
    <source>
        <strain evidence="3">G3</strain>
    </source>
</reference>
<dbReference type="RefSeq" id="XP_001328276.1">
    <property type="nucleotide sequence ID" value="XM_001328241.1"/>
</dbReference>
<keyword evidence="4" id="KW-1185">Reference proteome</keyword>
<dbReference type="OrthoDB" id="270602at2759"/>
<dbReference type="Pfam" id="PF14555">
    <property type="entry name" value="UBA_4"/>
    <property type="match status" value="1"/>
</dbReference>
<feature type="domain" description="SEP" evidence="2">
    <location>
        <begin position="271"/>
        <end position="310"/>
    </location>
</feature>
<dbReference type="EMBL" id="DS113247">
    <property type="protein sequence ID" value="EAY16053.1"/>
    <property type="molecule type" value="Genomic_DNA"/>
</dbReference>
<accession>A2DU60</accession>
<dbReference type="InParanoid" id="A2DU60"/>
<feature type="compositionally biased region" description="Polar residues" evidence="1">
    <location>
        <begin position="56"/>
        <end position="99"/>
    </location>
</feature>
<feature type="region of interest" description="Disordered" evidence="1">
    <location>
        <begin position="52"/>
        <end position="111"/>
    </location>
</feature>
<sequence length="325" mass="36880">MSRVSNADIEQFINITESDYRTAYYFISHNPGDLNNAIIAYFDIGAEAVPPEFQPPNFNSRPTNSPSQSTARNSNTGDQNSENTSYSMSDDTETSNQHAETTDSPEHSTPQLQISGINLANVFQQVINLLGESADAMLIPPPNLNIPPPLPPPESNETTEENSSKNNEEQEPQQKEELPTFQQYKFQKSTFQKERFYNEKDIEQAFIHLKNESAKVEESDSSLNAEKIYPTFDKNPEILQNLPQNPYQQRLTAKNSSPLKRRYTAKNHTAITLWKNGYSIKGKFTKLDKVKYNEFMNQINSGNIPNNISGDDFEIIDKKSFDFSS</sequence>
<dbReference type="GO" id="GO:0005829">
    <property type="term" value="C:cytosol"/>
    <property type="evidence" value="ECO:0000318"/>
    <property type="project" value="GO_Central"/>
</dbReference>